<keyword evidence="4" id="KW-0813">Transport</keyword>
<dbReference type="GO" id="GO:0007154">
    <property type="term" value="P:cell communication"/>
    <property type="evidence" value="ECO:0007669"/>
    <property type="project" value="InterPro"/>
</dbReference>
<dbReference type="Pfam" id="PF17164">
    <property type="entry name" value="DUF5122"/>
    <property type="match status" value="7"/>
</dbReference>
<name>A0A5B8VDY3_9BACT</name>
<keyword evidence="3" id="KW-0106">Calcium</keyword>
<evidence type="ECO:0000313" key="8">
    <source>
        <dbReference type="EMBL" id="QEC69532.1"/>
    </source>
</evidence>
<protein>
    <submittedName>
        <fullName evidence="8">T9SS type A sorting domain-containing protein</fullName>
    </submittedName>
</protein>
<dbReference type="Gene3D" id="2.60.40.2030">
    <property type="match status" value="1"/>
</dbReference>
<keyword evidence="4" id="KW-0406">Ion transport</keyword>
<feature type="signal peptide" evidence="5">
    <location>
        <begin position="1"/>
        <end position="27"/>
    </location>
</feature>
<feature type="domain" description="Secretion system C-terminal sorting" evidence="7">
    <location>
        <begin position="571"/>
        <end position="640"/>
    </location>
</feature>
<organism evidence="8 9">
    <name type="scientific">Panacibacter ginsenosidivorans</name>
    <dbReference type="NCBI Taxonomy" id="1813871"/>
    <lineage>
        <taxon>Bacteria</taxon>
        <taxon>Pseudomonadati</taxon>
        <taxon>Bacteroidota</taxon>
        <taxon>Chitinophagia</taxon>
        <taxon>Chitinophagales</taxon>
        <taxon>Chitinophagaceae</taxon>
        <taxon>Panacibacter</taxon>
    </lineage>
</organism>
<keyword evidence="2" id="KW-0677">Repeat</keyword>
<evidence type="ECO:0000259" key="6">
    <source>
        <dbReference type="Pfam" id="PF03160"/>
    </source>
</evidence>
<dbReference type="NCBIfam" id="TIGR02608">
    <property type="entry name" value="delta_60_rpt"/>
    <property type="match status" value="7"/>
</dbReference>
<dbReference type="GO" id="GO:0016020">
    <property type="term" value="C:membrane"/>
    <property type="evidence" value="ECO:0007669"/>
    <property type="project" value="InterPro"/>
</dbReference>
<evidence type="ECO:0000256" key="5">
    <source>
        <dbReference type="SAM" id="SignalP"/>
    </source>
</evidence>
<reference evidence="8 9" key="1">
    <citation type="journal article" date="2016" name="Int. J. Syst. Evol. Microbiol.">
        <title>Panacibacter ginsenosidivorans gen. nov., sp. nov., with ginsenoside converting activity isolated from soil of a ginseng field.</title>
        <authorList>
            <person name="Siddiqi M.Z."/>
            <person name="Muhammad Shafi S."/>
            <person name="Choi K.D."/>
            <person name="Im W.T."/>
        </authorList>
    </citation>
    <scope>NUCLEOTIDE SEQUENCE [LARGE SCALE GENOMIC DNA]</scope>
    <source>
        <strain evidence="8 9">Gsoil1550</strain>
    </source>
</reference>
<evidence type="ECO:0000256" key="4">
    <source>
        <dbReference type="ARBA" id="ARBA00023065"/>
    </source>
</evidence>
<accession>A0A5B8VDY3</accession>
<dbReference type="SUPFAM" id="SSF101898">
    <property type="entry name" value="NHL repeat"/>
    <property type="match status" value="1"/>
</dbReference>
<evidence type="ECO:0000313" key="9">
    <source>
        <dbReference type="Proteomes" id="UP000321533"/>
    </source>
</evidence>
<dbReference type="NCBIfam" id="TIGR04183">
    <property type="entry name" value="Por_Secre_tail"/>
    <property type="match status" value="1"/>
</dbReference>
<dbReference type="GO" id="GO:0098703">
    <property type="term" value="P:calcium ion import across plasma membrane"/>
    <property type="evidence" value="ECO:0007669"/>
    <property type="project" value="TreeGrafter"/>
</dbReference>
<dbReference type="EMBL" id="CP042435">
    <property type="protein sequence ID" value="QEC69532.1"/>
    <property type="molecule type" value="Genomic_DNA"/>
</dbReference>
<dbReference type="KEGG" id="pgin:FRZ67_20315"/>
<evidence type="ECO:0000259" key="7">
    <source>
        <dbReference type="Pfam" id="PF18962"/>
    </source>
</evidence>
<evidence type="ECO:0000256" key="2">
    <source>
        <dbReference type="ARBA" id="ARBA00022737"/>
    </source>
</evidence>
<dbReference type="GO" id="GO:0005432">
    <property type="term" value="F:calcium:sodium antiporter activity"/>
    <property type="evidence" value="ECO:0007669"/>
    <property type="project" value="TreeGrafter"/>
</dbReference>
<evidence type="ECO:0000256" key="1">
    <source>
        <dbReference type="ARBA" id="ARBA00022729"/>
    </source>
</evidence>
<dbReference type="OrthoDB" id="9805017at2"/>
<keyword evidence="1 5" id="KW-0732">Signal</keyword>
<dbReference type="RefSeq" id="WP_147192409.1">
    <property type="nucleotide sequence ID" value="NZ_CP042435.1"/>
</dbReference>
<dbReference type="InterPro" id="IPR013431">
    <property type="entry name" value="Delta_60_rpt"/>
</dbReference>
<evidence type="ECO:0000256" key="3">
    <source>
        <dbReference type="ARBA" id="ARBA00022837"/>
    </source>
</evidence>
<gene>
    <name evidence="8" type="ORF">FRZ67_20315</name>
</gene>
<feature type="domain" description="Calx-beta" evidence="6">
    <location>
        <begin position="457"/>
        <end position="545"/>
    </location>
</feature>
<dbReference type="InterPro" id="IPR038081">
    <property type="entry name" value="CalX-like_sf"/>
</dbReference>
<dbReference type="SUPFAM" id="SSF141072">
    <property type="entry name" value="CalX-like"/>
    <property type="match status" value="1"/>
</dbReference>
<sequence length="643" mass="68172">MKTIVLNRLSVLYFLLLSQYCFSQAGALDSSFGVNGKVSTDFAETSGFVYGTSAGLQSDGKIVMAGYLYHNSFSVDFMVSRFLTNGHPDSTFGLNGKVNTLFGFGITRAFATKVAVQPDGKILAGGYYSTVTPPFASLTAVALGQVQVVYIALARYLSNGTIDSTFGVSGKVVTVLYNEFIPFGGTNAMSLQSDGSILVGGNINGFYLVKYKPNGIIDSTFAVNGKLLRTGDSLNVRDIKILSDGKILLAQSGAPSYSSQDFSVAKLNTNGSYDSSFGNNGQTIIDFYGGSDTIYSIALTPNGGIIAAGTATNPLTNKGEIAVAKFTANGSPDLSFGTNGKVTLLPFGTAASVRKVLLQSDGKIILSGMANDTLVQVVRLNANGSLDNSFGNNGSNRLSFGTNTVVYDAVLQQDEKLITAGQPNFSLARFKKDELVTVALKKSISVLEGNTGTTSPAQFKVILNKLSPVDVFVNYTTKNLNALAGSDYTATAGTLRIKAGKPAGNIIVSIIGDNTREANERFALVLSNPVNAVLGTLDSAVCVIKNDDPSFAFTNSTTQEDISVDNMSVKIYPNPVKDVLNIQGLSTLDKTQISILDINGHVLAAKSINTSSFVWNIKSLAPGTYYLHIENRMKQTALKFVKQ</sequence>
<dbReference type="PANTHER" id="PTHR11878:SF65">
    <property type="entry name" value="NA_CA-EXCHANGE PROTEIN, ISOFORM G"/>
    <property type="match status" value="1"/>
</dbReference>
<dbReference type="Pfam" id="PF03160">
    <property type="entry name" value="Calx-beta"/>
    <property type="match status" value="1"/>
</dbReference>
<dbReference type="InterPro" id="IPR003644">
    <property type="entry name" value="Calx_beta"/>
</dbReference>
<dbReference type="Proteomes" id="UP000321533">
    <property type="component" value="Chromosome"/>
</dbReference>
<feature type="chain" id="PRO_5022693959" evidence="5">
    <location>
        <begin position="28"/>
        <end position="643"/>
    </location>
</feature>
<dbReference type="Pfam" id="PF18962">
    <property type="entry name" value="Por_Secre_tail"/>
    <property type="match status" value="1"/>
</dbReference>
<dbReference type="AlphaFoldDB" id="A0A5B8VDY3"/>
<dbReference type="InterPro" id="IPR026444">
    <property type="entry name" value="Secre_tail"/>
</dbReference>
<keyword evidence="9" id="KW-1185">Reference proteome</keyword>
<dbReference type="PANTHER" id="PTHR11878">
    <property type="entry name" value="SODIUM/CALCIUM EXCHANGER"/>
    <property type="match status" value="1"/>
</dbReference>
<dbReference type="InterPro" id="IPR051171">
    <property type="entry name" value="CaCA"/>
</dbReference>
<dbReference type="Gene3D" id="2.80.10.50">
    <property type="match status" value="3"/>
</dbReference>
<proteinExistence type="predicted"/>